<name>A0ACC1PG37_9APHY</name>
<evidence type="ECO:0000313" key="2">
    <source>
        <dbReference type="Proteomes" id="UP001144978"/>
    </source>
</evidence>
<comment type="caution">
    <text evidence="1">The sequence shown here is derived from an EMBL/GenBank/DDBJ whole genome shotgun (WGS) entry which is preliminary data.</text>
</comment>
<dbReference type="Proteomes" id="UP001144978">
    <property type="component" value="Unassembled WGS sequence"/>
</dbReference>
<organism evidence="1 2">
    <name type="scientific">Trametes sanguinea</name>
    <dbReference type="NCBI Taxonomy" id="158606"/>
    <lineage>
        <taxon>Eukaryota</taxon>
        <taxon>Fungi</taxon>
        <taxon>Dikarya</taxon>
        <taxon>Basidiomycota</taxon>
        <taxon>Agaricomycotina</taxon>
        <taxon>Agaricomycetes</taxon>
        <taxon>Polyporales</taxon>
        <taxon>Polyporaceae</taxon>
        <taxon>Trametes</taxon>
    </lineage>
</organism>
<evidence type="ECO:0000313" key="1">
    <source>
        <dbReference type="EMBL" id="KAJ2991273.1"/>
    </source>
</evidence>
<protein>
    <submittedName>
        <fullName evidence="1">Uncharacterized protein</fullName>
    </submittedName>
</protein>
<gene>
    <name evidence="1" type="ORF">NUW54_g8240</name>
</gene>
<reference evidence="1" key="1">
    <citation type="submission" date="2022-08" db="EMBL/GenBank/DDBJ databases">
        <title>Genome Sequence of Pycnoporus sanguineus.</title>
        <authorList>
            <person name="Buettner E."/>
        </authorList>
    </citation>
    <scope>NUCLEOTIDE SEQUENCE</scope>
    <source>
        <strain evidence="1">CG-C14</strain>
    </source>
</reference>
<sequence>MCQSWSSADVCSTHGSPALRAQQTPLWGRSRRRSHRARTKGKNAAALRCVESSYHGACGSNAHLKRLIGAYPDWLAFEASRTPKQAVVRLSRDEFEDLELPPCVESPGGLRIAPPLQRYVERLALTLARAVVDRGRRQPEHARRGRARRRGTKRLGFLGEMLLSSAGSISVGGSSFHSHPQRSSPIPHAFLPHRSHSRSDNAAAALRENTSSPTPTMAASAAQQQKGHTSPSKPRTQQTVHRSLSDGSDPQLERAHFCSFRRHLSLSYAGHCAPRGLILRIAMGSSGHGPPQRPPPTRTYDSSSSRARCTASATSPISPPSPPPLSATPSNISLAPPPGAPSAASLLAGARPGAEDSPWTSLHVLVLPLFNEEPLRVPM</sequence>
<dbReference type="EMBL" id="JANSHE010002519">
    <property type="protein sequence ID" value="KAJ2991273.1"/>
    <property type="molecule type" value="Genomic_DNA"/>
</dbReference>
<accession>A0ACC1PG37</accession>
<keyword evidence="2" id="KW-1185">Reference proteome</keyword>
<proteinExistence type="predicted"/>